<dbReference type="PANTHER" id="PTHR45527">
    <property type="entry name" value="NONRIBOSOMAL PEPTIDE SYNTHETASE"/>
    <property type="match status" value="1"/>
</dbReference>
<dbReference type="GO" id="GO:0044550">
    <property type="term" value="P:secondary metabolite biosynthetic process"/>
    <property type="evidence" value="ECO:0007669"/>
    <property type="project" value="TreeGrafter"/>
</dbReference>
<dbReference type="Gene3D" id="3.40.50.980">
    <property type="match status" value="2"/>
</dbReference>
<evidence type="ECO:0000313" key="2">
    <source>
        <dbReference type="EMBL" id="PIL42805.1"/>
    </source>
</evidence>
<dbReference type="AlphaFoldDB" id="A0A2G8T9T1"/>
<dbReference type="GO" id="GO:0043041">
    <property type="term" value="P:amino acid activation for nonribosomal peptide biosynthetic process"/>
    <property type="evidence" value="ECO:0007669"/>
    <property type="project" value="TreeGrafter"/>
</dbReference>
<name>A0A2G8T9T1_9BURK</name>
<accession>A0A2G8T9T1</accession>
<dbReference type="SUPFAM" id="SSF56801">
    <property type="entry name" value="Acetyl-CoA synthetase-like"/>
    <property type="match status" value="1"/>
</dbReference>
<dbReference type="GO" id="GO:0031177">
    <property type="term" value="F:phosphopantetheine binding"/>
    <property type="evidence" value="ECO:0007669"/>
    <property type="project" value="TreeGrafter"/>
</dbReference>
<reference evidence="2 3" key="1">
    <citation type="submission" date="2017-10" db="EMBL/GenBank/DDBJ databases">
        <title>Massilia psychrophilum sp. nov., a novel purple-pigmented bacterium isolated from Tianshan glacier, Xinjiang Municipality, China.</title>
        <authorList>
            <person name="Wang H."/>
        </authorList>
    </citation>
    <scope>NUCLEOTIDE SEQUENCE [LARGE SCALE GENOMIC DNA]</scope>
    <source>
        <strain evidence="2 3">JCM 30074</strain>
    </source>
</reference>
<dbReference type="RefSeq" id="WP_099792270.1">
    <property type="nucleotide sequence ID" value="NZ_JBHLYV010000092.1"/>
</dbReference>
<dbReference type="OrthoDB" id="6297021at2"/>
<evidence type="ECO:0000313" key="3">
    <source>
        <dbReference type="Proteomes" id="UP000230390"/>
    </source>
</evidence>
<protein>
    <recommendedName>
        <fullName evidence="1">AMP-dependent synthetase/ligase domain-containing protein</fullName>
    </recommendedName>
</protein>
<dbReference type="InterPro" id="IPR000873">
    <property type="entry name" value="AMP-dep_synth/lig_dom"/>
</dbReference>
<proteinExistence type="predicted"/>
<dbReference type="Pfam" id="PF00501">
    <property type="entry name" value="AMP-binding"/>
    <property type="match status" value="1"/>
</dbReference>
<dbReference type="Proteomes" id="UP000230390">
    <property type="component" value="Unassembled WGS sequence"/>
</dbReference>
<dbReference type="EMBL" id="PDOC01000020">
    <property type="protein sequence ID" value="PIL42805.1"/>
    <property type="molecule type" value="Genomic_DNA"/>
</dbReference>
<evidence type="ECO:0000259" key="1">
    <source>
        <dbReference type="Pfam" id="PF00501"/>
    </source>
</evidence>
<organism evidence="2 3">
    <name type="scientific">Massilia eurypsychrophila</name>
    <dbReference type="NCBI Taxonomy" id="1485217"/>
    <lineage>
        <taxon>Bacteria</taxon>
        <taxon>Pseudomonadati</taxon>
        <taxon>Pseudomonadota</taxon>
        <taxon>Betaproteobacteria</taxon>
        <taxon>Burkholderiales</taxon>
        <taxon>Oxalobacteraceae</taxon>
        <taxon>Telluria group</taxon>
        <taxon>Massilia</taxon>
    </lineage>
</organism>
<keyword evidence="3" id="KW-1185">Reference proteome</keyword>
<sequence length="284" mass="30362">MCASKAGSEEMMANGERGFSIDDNFFVLYVDDQLLYAASQQNIGIDHRADEARPVSGLAAHLTAVLRAYALAWNASAHGAPLAPLQRRFEIIARTNPGATAVSFKGRALTYGELDEQADELALYLQRDGLLPGSFCMLRLEPSLAQVRVMLAVLKAGAACLQCDPALPRQRMAAVLAMFRPAVLFVRDGAESDSGAPRTIRCHEEAALLPYGWPDEVPVDAATPAHVFVSLSDRGCLCISVRTHQALGAQLEKGGSGRSPTATDPASFWRPLSAGASLTIVSRP</sequence>
<comment type="caution">
    <text evidence="2">The sequence shown here is derived from an EMBL/GenBank/DDBJ whole genome shotgun (WGS) entry which is preliminary data.</text>
</comment>
<dbReference type="PANTHER" id="PTHR45527:SF1">
    <property type="entry name" value="FATTY ACID SYNTHASE"/>
    <property type="match status" value="1"/>
</dbReference>
<dbReference type="GO" id="GO:0005737">
    <property type="term" value="C:cytoplasm"/>
    <property type="evidence" value="ECO:0007669"/>
    <property type="project" value="TreeGrafter"/>
</dbReference>
<feature type="domain" description="AMP-dependent synthetase/ligase" evidence="1">
    <location>
        <begin position="90"/>
        <end position="199"/>
    </location>
</feature>
<gene>
    <name evidence="2" type="ORF">CR105_22090</name>
</gene>